<name>A0A1Y2HB97_9FUNG</name>
<evidence type="ECO:0000256" key="2">
    <source>
        <dbReference type="SAM" id="SignalP"/>
    </source>
</evidence>
<reference evidence="3 4" key="1">
    <citation type="submission" date="2016-07" db="EMBL/GenBank/DDBJ databases">
        <title>Pervasive Adenine N6-methylation of Active Genes in Fungi.</title>
        <authorList>
            <consortium name="DOE Joint Genome Institute"/>
            <person name="Mondo S.J."/>
            <person name="Dannebaum R.O."/>
            <person name="Kuo R.C."/>
            <person name="Labutti K."/>
            <person name="Haridas S."/>
            <person name="Kuo A."/>
            <person name="Salamov A."/>
            <person name="Ahrendt S.R."/>
            <person name="Lipzen A."/>
            <person name="Sullivan W."/>
            <person name="Andreopoulos W.B."/>
            <person name="Clum A."/>
            <person name="Lindquist E."/>
            <person name="Daum C."/>
            <person name="Ramamoorthy G.K."/>
            <person name="Gryganskyi A."/>
            <person name="Culley D."/>
            <person name="Magnuson J.K."/>
            <person name="James T.Y."/>
            <person name="O'Malley M.A."/>
            <person name="Stajich J.E."/>
            <person name="Spatafora J.W."/>
            <person name="Visel A."/>
            <person name="Grigoriev I.V."/>
        </authorList>
    </citation>
    <scope>NUCLEOTIDE SEQUENCE [LARGE SCALE GENOMIC DNA]</scope>
    <source>
        <strain evidence="3 4">PL171</strain>
    </source>
</reference>
<feature type="region of interest" description="Disordered" evidence="1">
    <location>
        <begin position="192"/>
        <end position="259"/>
    </location>
</feature>
<protein>
    <submittedName>
        <fullName evidence="3">Uncharacterized protein</fullName>
    </submittedName>
</protein>
<dbReference type="AlphaFoldDB" id="A0A1Y2HB97"/>
<dbReference type="Proteomes" id="UP000193411">
    <property type="component" value="Unassembled WGS sequence"/>
</dbReference>
<accession>A0A1Y2HB97</accession>
<dbReference type="EMBL" id="MCFL01000054">
    <property type="protein sequence ID" value="ORZ31867.1"/>
    <property type="molecule type" value="Genomic_DNA"/>
</dbReference>
<keyword evidence="2" id="KW-0732">Signal</keyword>
<organism evidence="3 4">
    <name type="scientific">Catenaria anguillulae PL171</name>
    <dbReference type="NCBI Taxonomy" id="765915"/>
    <lineage>
        <taxon>Eukaryota</taxon>
        <taxon>Fungi</taxon>
        <taxon>Fungi incertae sedis</taxon>
        <taxon>Blastocladiomycota</taxon>
        <taxon>Blastocladiomycetes</taxon>
        <taxon>Blastocladiales</taxon>
        <taxon>Catenariaceae</taxon>
        <taxon>Catenaria</taxon>
    </lineage>
</organism>
<proteinExistence type="predicted"/>
<comment type="caution">
    <text evidence="3">The sequence shown here is derived from an EMBL/GenBank/DDBJ whole genome shotgun (WGS) entry which is preliminary data.</text>
</comment>
<feature type="compositionally biased region" description="Gly residues" evidence="1">
    <location>
        <begin position="209"/>
        <end position="255"/>
    </location>
</feature>
<keyword evidence="4" id="KW-1185">Reference proteome</keyword>
<evidence type="ECO:0000256" key="1">
    <source>
        <dbReference type="SAM" id="MobiDB-lite"/>
    </source>
</evidence>
<evidence type="ECO:0000313" key="3">
    <source>
        <dbReference type="EMBL" id="ORZ31867.1"/>
    </source>
</evidence>
<feature type="signal peptide" evidence="2">
    <location>
        <begin position="1"/>
        <end position="20"/>
    </location>
</feature>
<gene>
    <name evidence="3" type="ORF">BCR44DRAFT_190144</name>
</gene>
<sequence>MHASTPLLLTLALVASLVSAAPTQLHKRRFGQENPAVLNEIRALSRLPGVPSDGRFDQIAGAFISTLLAGADACARYALIDEIVTRCNQFNCQQQGVAVARKLAGLEKNFNPFAGANAKPAFCTNTALPASPEVRCIVPVIDPGFAGAAAFNTRAQATVQGANANQCEGQSVAQLAVNFGLTDCVGCAGLQPGNPPADGGDQGEDGQEGGDQGDGQDGGDQGDGQDGGDQGDGQDGGDQNGGDDQNGGGDQGQGGDNLQTFTGALLGAAAPQVRNVGGARPFQVILANGQVNGDFVNLGAALNRSCDVQKNLCANIANSAQGRAQGASVNQCDQQNGQCKAAIRA</sequence>
<evidence type="ECO:0000313" key="4">
    <source>
        <dbReference type="Proteomes" id="UP000193411"/>
    </source>
</evidence>
<dbReference type="OrthoDB" id="2153847at2759"/>
<feature type="chain" id="PRO_5012282415" evidence="2">
    <location>
        <begin position="21"/>
        <end position="345"/>
    </location>
</feature>